<dbReference type="RefSeq" id="WP_090508371.1">
    <property type="nucleotide sequence ID" value="NZ_FNWL01000006.1"/>
</dbReference>
<dbReference type="GO" id="GO:0006085">
    <property type="term" value="P:acetyl-CoA biosynthetic process"/>
    <property type="evidence" value="ECO:0007669"/>
    <property type="project" value="TreeGrafter"/>
</dbReference>
<evidence type="ECO:0000256" key="3">
    <source>
        <dbReference type="ARBA" id="ARBA00022598"/>
    </source>
</evidence>
<accession>A0A1H6G805</accession>
<keyword evidence="4" id="KW-0547">Nucleotide-binding</keyword>
<gene>
    <name evidence="10" type="ORF">SAMN04487967_3643</name>
</gene>
<dbReference type="GO" id="GO:0005524">
    <property type="term" value="F:ATP binding"/>
    <property type="evidence" value="ECO:0007669"/>
    <property type="project" value="UniProtKB-KW"/>
</dbReference>
<dbReference type="GO" id="GO:0003987">
    <property type="term" value="F:acetate-CoA ligase activity"/>
    <property type="evidence" value="ECO:0007669"/>
    <property type="project" value="UniProtKB-EC"/>
</dbReference>
<dbReference type="Pfam" id="PF16177">
    <property type="entry name" value="ACAS_N"/>
    <property type="match status" value="1"/>
</dbReference>
<dbReference type="Proteomes" id="UP000199112">
    <property type="component" value="Unassembled WGS sequence"/>
</dbReference>
<evidence type="ECO:0000256" key="4">
    <source>
        <dbReference type="ARBA" id="ARBA00022741"/>
    </source>
</evidence>
<dbReference type="EMBL" id="FNWL01000006">
    <property type="protein sequence ID" value="SEH18114.1"/>
    <property type="molecule type" value="Genomic_DNA"/>
</dbReference>
<evidence type="ECO:0000259" key="9">
    <source>
        <dbReference type="Pfam" id="PF16177"/>
    </source>
</evidence>
<evidence type="ECO:0000259" key="7">
    <source>
        <dbReference type="Pfam" id="PF00501"/>
    </source>
</evidence>
<feature type="domain" description="AMP-binding enzyme C-terminal" evidence="8">
    <location>
        <begin position="541"/>
        <end position="618"/>
    </location>
</feature>
<dbReference type="PANTHER" id="PTHR24095:SF14">
    <property type="entry name" value="ACETYL-COENZYME A SYNTHETASE 1"/>
    <property type="match status" value="1"/>
</dbReference>
<proteinExistence type="inferred from homology"/>
<dbReference type="SUPFAM" id="SSF56801">
    <property type="entry name" value="Acetyl-CoA synthetase-like"/>
    <property type="match status" value="1"/>
</dbReference>
<dbReference type="InterPro" id="IPR045851">
    <property type="entry name" value="AMP-bd_C_sf"/>
</dbReference>
<dbReference type="Pfam" id="PF00501">
    <property type="entry name" value="AMP-binding"/>
    <property type="match status" value="1"/>
</dbReference>
<organism evidence="10 11">
    <name type="scientific">Natronorubrum sediminis</name>
    <dbReference type="NCBI Taxonomy" id="640943"/>
    <lineage>
        <taxon>Archaea</taxon>
        <taxon>Methanobacteriati</taxon>
        <taxon>Methanobacteriota</taxon>
        <taxon>Stenosarchaea group</taxon>
        <taxon>Halobacteria</taxon>
        <taxon>Halobacteriales</taxon>
        <taxon>Natrialbaceae</taxon>
        <taxon>Natronorubrum</taxon>
    </lineage>
</organism>
<name>A0A1H6G805_9EURY</name>
<evidence type="ECO:0000313" key="11">
    <source>
        <dbReference type="Proteomes" id="UP000199112"/>
    </source>
</evidence>
<evidence type="ECO:0000256" key="2">
    <source>
        <dbReference type="ARBA" id="ARBA00013275"/>
    </source>
</evidence>
<dbReference type="InterPro" id="IPR000873">
    <property type="entry name" value="AMP-dep_synth/lig_dom"/>
</dbReference>
<evidence type="ECO:0000256" key="1">
    <source>
        <dbReference type="ARBA" id="ARBA00006432"/>
    </source>
</evidence>
<keyword evidence="3" id="KW-0436">Ligase</keyword>
<evidence type="ECO:0000259" key="8">
    <source>
        <dbReference type="Pfam" id="PF13193"/>
    </source>
</evidence>
<dbReference type="InterPro" id="IPR032387">
    <property type="entry name" value="ACAS_N"/>
</dbReference>
<sequence>MIEERPAYPSLENRTVRHRTPQAFSRDETSTEPADGDCSDHEWPACWDAAASLLEWSEPYERIVDEENAPFYRWFVGGHLNAAENCIDRHLEERKNQVALRWEGKRGERRTYTYYDLYREVSAVAAALREIGVEEDDVVTIYLPKLPELPITMLACARIGALHNVVFAGFAPTALAERMQRVDSRALVTCDGSFREETVINQKRKADTALASIGESLPTIVVDRLGSSHDMHLGRNQYDYDDLVEAFAGANVPPVPREATDPLFHIHTSGTTGEPQRMTHATGGYLTGVAWTAQTVFDLTPGTTIWCTADAGWITGHSYVVYGPLLSGATVVLAEGSLRYPDRHRPWEVIERNGVEVFYTTPGVIRTFMKWGESFPSSHDLSSLRLLGTVGEPIGPDTWEWYYTHVGEGRCPIVNTWWQTETGCVLISVRPGIDELKPGSVGPPLPGIEIQIVDEDGRELPPGEPGYLTIERPWPSMFAPLESDQYWVLAEYWQAFSDPRADSWRYFTGDRAVVDDDGYVTIIGRDDDVITIGNRRLGTAELEAAITTVDGITEAAAVAESTASETTLCVFATLEQEQRDRDAVRDAIADAIAENVGEFARPASVVFTPELPETYAGKTMYRLLEGVVNEQPLTDSDTLRNPEILGEIATILNQK</sequence>
<dbReference type="PANTHER" id="PTHR24095">
    <property type="entry name" value="ACETYL-COENZYME A SYNTHETASE"/>
    <property type="match status" value="1"/>
</dbReference>
<reference evidence="11" key="1">
    <citation type="submission" date="2016-10" db="EMBL/GenBank/DDBJ databases">
        <authorList>
            <person name="Varghese N."/>
            <person name="Submissions S."/>
        </authorList>
    </citation>
    <scope>NUCLEOTIDE SEQUENCE [LARGE SCALE GENOMIC DNA]</scope>
    <source>
        <strain evidence="11">CGMCC 1.8981</strain>
    </source>
</reference>
<evidence type="ECO:0000256" key="5">
    <source>
        <dbReference type="ARBA" id="ARBA00022840"/>
    </source>
</evidence>
<dbReference type="AlphaFoldDB" id="A0A1H6G805"/>
<feature type="domain" description="AMP-dependent synthetase/ligase" evidence="7">
    <location>
        <begin position="88"/>
        <end position="474"/>
    </location>
</feature>
<keyword evidence="5" id="KW-0067">ATP-binding</keyword>
<evidence type="ECO:0000256" key="6">
    <source>
        <dbReference type="SAM" id="MobiDB-lite"/>
    </source>
</evidence>
<evidence type="ECO:0000313" key="10">
    <source>
        <dbReference type="EMBL" id="SEH18114.1"/>
    </source>
</evidence>
<keyword evidence="11" id="KW-1185">Reference proteome</keyword>
<dbReference type="Pfam" id="PF13193">
    <property type="entry name" value="AMP-binding_C"/>
    <property type="match status" value="1"/>
</dbReference>
<dbReference type="InterPro" id="IPR025110">
    <property type="entry name" value="AMP-bd_C"/>
</dbReference>
<dbReference type="Gene3D" id="3.30.300.30">
    <property type="match status" value="1"/>
</dbReference>
<protein>
    <recommendedName>
        <fullName evidence="2">acetate--CoA ligase</fullName>
        <ecNumber evidence="2">6.2.1.1</ecNumber>
    </recommendedName>
</protein>
<comment type="similarity">
    <text evidence="1">Belongs to the ATP-dependent AMP-binding enzyme family.</text>
</comment>
<dbReference type="EC" id="6.2.1.1" evidence="2"/>
<dbReference type="InterPro" id="IPR042099">
    <property type="entry name" value="ANL_N_sf"/>
</dbReference>
<feature type="region of interest" description="Disordered" evidence="6">
    <location>
        <begin position="1"/>
        <end position="38"/>
    </location>
</feature>
<dbReference type="Gene3D" id="3.40.50.12780">
    <property type="entry name" value="N-terminal domain of ligase-like"/>
    <property type="match status" value="1"/>
</dbReference>
<dbReference type="OrthoDB" id="190277at2157"/>
<feature type="domain" description="Acetyl-coenzyme A synthetase N-terminal" evidence="9">
    <location>
        <begin position="42"/>
        <end position="86"/>
    </location>
</feature>
<dbReference type="NCBIfam" id="NF001208">
    <property type="entry name" value="PRK00174.1"/>
    <property type="match status" value="1"/>
</dbReference>